<keyword evidence="1" id="KW-0812">Transmembrane</keyword>
<reference evidence="2" key="2">
    <citation type="journal article" date="2015" name="Fish Shellfish Immunol.">
        <title>Early steps in the European eel (Anguilla anguilla)-Vibrio vulnificus interaction in the gills: Role of the RtxA13 toxin.</title>
        <authorList>
            <person name="Callol A."/>
            <person name="Pajuelo D."/>
            <person name="Ebbesson L."/>
            <person name="Teles M."/>
            <person name="MacKenzie S."/>
            <person name="Amaro C."/>
        </authorList>
    </citation>
    <scope>NUCLEOTIDE SEQUENCE</scope>
</reference>
<protein>
    <submittedName>
        <fullName evidence="2">Uncharacterized protein</fullName>
    </submittedName>
</protein>
<name>A0A0E9WEC2_ANGAN</name>
<keyword evidence="1" id="KW-0472">Membrane</keyword>
<evidence type="ECO:0000256" key="1">
    <source>
        <dbReference type="SAM" id="Phobius"/>
    </source>
</evidence>
<organism evidence="2">
    <name type="scientific">Anguilla anguilla</name>
    <name type="common">European freshwater eel</name>
    <name type="synonym">Muraena anguilla</name>
    <dbReference type="NCBI Taxonomy" id="7936"/>
    <lineage>
        <taxon>Eukaryota</taxon>
        <taxon>Metazoa</taxon>
        <taxon>Chordata</taxon>
        <taxon>Craniata</taxon>
        <taxon>Vertebrata</taxon>
        <taxon>Euteleostomi</taxon>
        <taxon>Actinopterygii</taxon>
        <taxon>Neopterygii</taxon>
        <taxon>Teleostei</taxon>
        <taxon>Anguilliformes</taxon>
        <taxon>Anguillidae</taxon>
        <taxon>Anguilla</taxon>
    </lineage>
</organism>
<feature type="transmembrane region" description="Helical" evidence="1">
    <location>
        <begin position="51"/>
        <end position="75"/>
    </location>
</feature>
<dbReference type="AlphaFoldDB" id="A0A0E9WEC2"/>
<evidence type="ECO:0000313" key="2">
    <source>
        <dbReference type="EMBL" id="JAH88666.1"/>
    </source>
</evidence>
<keyword evidence="1" id="KW-1133">Transmembrane helix</keyword>
<accession>A0A0E9WEC2</accession>
<proteinExistence type="predicted"/>
<sequence length="113" mass="12703">MAGSNNFSCTVLLDITFSHFLRYPLSNLAATVASNCESYTLLLFFFPESGAWRLTLLLAAIFSTCCYLIQVLRLGPALNVYKKKKEKGGFMNKQLVQGKVFKACHKMQYISSM</sequence>
<reference evidence="2" key="1">
    <citation type="submission" date="2014-11" db="EMBL/GenBank/DDBJ databases">
        <authorList>
            <person name="Amaro Gonzalez C."/>
        </authorList>
    </citation>
    <scope>NUCLEOTIDE SEQUENCE</scope>
</reference>
<dbReference type="EMBL" id="GBXM01019911">
    <property type="protein sequence ID" value="JAH88666.1"/>
    <property type="molecule type" value="Transcribed_RNA"/>
</dbReference>